<dbReference type="InterPro" id="IPR001288">
    <property type="entry name" value="Translation_initiation_fac_3"/>
</dbReference>
<evidence type="ECO:0000313" key="5">
    <source>
        <dbReference type="EnsemblMetazoa" id="SCAU000634-PA"/>
    </source>
</evidence>
<evidence type="ECO:0000256" key="1">
    <source>
        <dbReference type="ARBA" id="ARBA00005439"/>
    </source>
</evidence>
<dbReference type="GO" id="GO:0005739">
    <property type="term" value="C:mitochondrion"/>
    <property type="evidence" value="ECO:0007669"/>
    <property type="project" value="TreeGrafter"/>
</dbReference>
<organism evidence="5 6">
    <name type="scientific">Stomoxys calcitrans</name>
    <name type="common">Stable fly</name>
    <name type="synonym">Conops calcitrans</name>
    <dbReference type="NCBI Taxonomy" id="35570"/>
    <lineage>
        <taxon>Eukaryota</taxon>
        <taxon>Metazoa</taxon>
        <taxon>Ecdysozoa</taxon>
        <taxon>Arthropoda</taxon>
        <taxon>Hexapoda</taxon>
        <taxon>Insecta</taxon>
        <taxon>Pterygota</taxon>
        <taxon>Neoptera</taxon>
        <taxon>Endopterygota</taxon>
        <taxon>Diptera</taxon>
        <taxon>Brachycera</taxon>
        <taxon>Muscomorpha</taxon>
        <taxon>Muscoidea</taxon>
        <taxon>Muscidae</taxon>
        <taxon>Stomoxys</taxon>
    </lineage>
</organism>
<keyword evidence="2" id="KW-0396">Initiation factor</keyword>
<keyword evidence="6" id="KW-1185">Reference proteome</keyword>
<evidence type="ECO:0000256" key="3">
    <source>
        <dbReference type="ARBA" id="ARBA00022917"/>
    </source>
</evidence>
<dbReference type="GO" id="GO:0032790">
    <property type="term" value="P:ribosome disassembly"/>
    <property type="evidence" value="ECO:0007669"/>
    <property type="project" value="TreeGrafter"/>
</dbReference>
<feature type="region of interest" description="Disordered" evidence="4">
    <location>
        <begin position="117"/>
        <end position="139"/>
    </location>
</feature>
<gene>
    <name evidence="5" type="primary">106081069</name>
</gene>
<dbReference type="GO" id="GO:0070124">
    <property type="term" value="P:mitochondrial translational initiation"/>
    <property type="evidence" value="ECO:0007669"/>
    <property type="project" value="TreeGrafter"/>
</dbReference>
<dbReference type="SUPFAM" id="SSF55200">
    <property type="entry name" value="Translation initiation factor IF3, C-terminal domain"/>
    <property type="match status" value="1"/>
</dbReference>
<dbReference type="Gene3D" id="3.30.110.10">
    <property type="entry name" value="Translation initiation factor 3 (IF-3), C-terminal domain"/>
    <property type="match status" value="1"/>
</dbReference>
<dbReference type="Proteomes" id="UP000095300">
    <property type="component" value="Unassembled WGS sequence"/>
</dbReference>
<dbReference type="AlphaFoldDB" id="A0A1I8NNI0"/>
<sequence length="235" mass="26064">MAFLLKNSLRFAVASHLLRSRTTNIQNLSSASAVVWQKANVGDSETGGSNTQKKSKASVKITLIQNQNVTVTALEEARNLAKRRSMHLVQVQKMDTKTQRPVYKLVSAAEHLQEELSDLKAHDKDGTSPDKPAQKKSEKTLNIGSRISEHDLASRLKNISKWLDKRHEVRILIQGTEGDMAGCEKIYKAIEESIKTPETIGKIVQKRAKGSVIKFNILPVNNNASEKSATNNPNQ</sequence>
<accession>A0A1I8NNI0</accession>
<protein>
    <recommendedName>
        <fullName evidence="7">Translation initiation factor 3 N-terminal domain-containing protein</fullName>
    </recommendedName>
</protein>
<dbReference type="VEuPathDB" id="VectorBase:SCAU000634"/>
<evidence type="ECO:0000256" key="4">
    <source>
        <dbReference type="SAM" id="MobiDB-lite"/>
    </source>
</evidence>
<dbReference type="GO" id="GO:0003743">
    <property type="term" value="F:translation initiation factor activity"/>
    <property type="evidence" value="ECO:0007669"/>
    <property type="project" value="UniProtKB-KW"/>
</dbReference>
<dbReference type="STRING" id="35570.A0A1I8NNI0"/>
<name>A0A1I8NNI0_STOCA</name>
<dbReference type="GO" id="GO:0043022">
    <property type="term" value="F:ribosome binding"/>
    <property type="evidence" value="ECO:0007669"/>
    <property type="project" value="TreeGrafter"/>
</dbReference>
<evidence type="ECO:0008006" key="7">
    <source>
        <dbReference type="Google" id="ProtNLM"/>
    </source>
</evidence>
<dbReference type="PANTHER" id="PTHR10938:SF0">
    <property type="entry name" value="TRANSLATION INITIATION FACTOR IF-3, MITOCHONDRIAL"/>
    <property type="match status" value="1"/>
</dbReference>
<evidence type="ECO:0000256" key="2">
    <source>
        <dbReference type="ARBA" id="ARBA00022540"/>
    </source>
</evidence>
<dbReference type="KEGG" id="scac:106081069"/>
<dbReference type="InterPro" id="IPR036788">
    <property type="entry name" value="T_IF-3_C_sf"/>
</dbReference>
<keyword evidence="3" id="KW-0648">Protein biosynthesis</keyword>
<proteinExistence type="inferred from homology"/>
<evidence type="ECO:0000313" key="6">
    <source>
        <dbReference type="Proteomes" id="UP000095300"/>
    </source>
</evidence>
<reference evidence="5" key="1">
    <citation type="submission" date="2020-05" db="UniProtKB">
        <authorList>
            <consortium name="EnsemblMetazoa"/>
        </authorList>
    </citation>
    <scope>IDENTIFICATION</scope>
    <source>
        <strain evidence="5">USDA</strain>
    </source>
</reference>
<dbReference type="PANTHER" id="PTHR10938">
    <property type="entry name" value="TRANSLATION INITIATION FACTOR IF-3"/>
    <property type="match status" value="1"/>
</dbReference>
<comment type="similarity">
    <text evidence="1">Belongs to the IF-3 family.</text>
</comment>
<dbReference type="EnsemblMetazoa" id="SCAU000634-RA">
    <property type="protein sequence ID" value="SCAU000634-PA"/>
    <property type="gene ID" value="SCAU000634"/>
</dbReference>
<dbReference type="OrthoDB" id="21573at2759"/>